<dbReference type="GO" id="GO:0008168">
    <property type="term" value="F:methyltransferase activity"/>
    <property type="evidence" value="ECO:0007669"/>
    <property type="project" value="UniProtKB-KW"/>
</dbReference>
<dbReference type="RefSeq" id="WP_161902507.1">
    <property type="nucleotide sequence ID" value="NZ_MAEL01000045.1"/>
</dbReference>
<proteinExistence type="predicted"/>
<organism evidence="4 5">
    <name type="scientific">Candidatus Enterococcus willemsii</name>
    <dbReference type="NCBI Taxonomy" id="1857215"/>
    <lineage>
        <taxon>Bacteria</taxon>
        <taxon>Bacillati</taxon>
        <taxon>Bacillota</taxon>
        <taxon>Bacilli</taxon>
        <taxon>Lactobacillales</taxon>
        <taxon>Enterococcaceae</taxon>
        <taxon>Enterococcus</taxon>
    </lineage>
</organism>
<reference evidence="4 5" key="1">
    <citation type="submission" date="2016-06" db="EMBL/GenBank/DDBJ databases">
        <title>Four novel species of enterococci isolated from chicken manure.</title>
        <authorList>
            <person name="Van Tyne D."/>
        </authorList>
    </citation>
    <scope>NUCLEOTIDE SEQUENCE [LARGE SCALE GENOMIC DNA]</scope>
    <source>
        <strain evidence="4 5">CU12B</strain>
    </source>
</reference>
<dbReference type="InterPro" id="IPR029063">
    <property type="entry name" value="SAM-dependent_MTases_sf"/>
</dbReference>
<dbReference type="EMBL" id="MAEL01000045">
    <property type="protein sequence ID" value="KAF1302849.1"/>
    <property type="molecule type" value="Genomic_DNA"/>
</dbReference>
<evidence type="ECO:0000313" key="5">
    <source>
        <dbReference type="Proteomes" id="UP000782705"/>
    </source>
</evidence>
<accession>A0ABQ6YXV1</accession>
<keyword evidence="5" id="KW-1185">Reference proteome</keyword>
<dbReference type="PANTHER" id="PTHR43861:SF1">
    <property type="entry name" value="TRANS-ACONITATE 2-METHYLTRANSFERASE"/>
    <property type="match status" value="1"/>
</dbReference>
<dbReference type="Pfam" id="PF13649">
    <property type="entry name" value="Methyltransf_25"/>
    <property type="match status" value="1"/>
</dbReference>
<evidence type="ECO:0000259" key="3">
    <source>
        <dbReference type="Pfam" id="PF13649"/>
    </source>
</evidence>
<dbReference type="GO" id="GO:0032259">
    <property type="term" value="P:methylation"/>
    <property type="evidence" value="ECO:0007669"/>
    <property type="project" value="UniProtKB-KW"/>
</dbReference>
<keyword evidence="1 4" id="KW-0489">Methyltransferase</keyword>
<dbReference type="InterPro" id="IPR041698">
    <property type="entry name" value="Methyltransf_25"/>
</dbReference>
<dbReference type="PANTHER" id="PTHR43861">
    <property type="entry name" value="TRANS-ACONITATE 2-METHYLTRANSFERASE-RELATED"/>
    <property type="match status" value="1"/>
</dbReference>
<gene>
    <name evidence="4" type="ORF">BAU17_11575</name>
</gene>
<dbReference type="Proteomes" id="UP000782705">
    <property type="component" value="Unassembled WGS sequence"/>
</dbReference>
<dbReference type="CDD" id="cd02440">
    <property type="entry name" value="AdoMet_MTases"/>
    <property type="match status" value="1"/>
</dbReference>
<name>A0ABQ6YXV1_9ENTE</name>
<sequence>MSYETFAFVYDEVMDTSLYQRWLDFSLRHLDERKQILELACGTGALAVEFAKNGFDVTALDLSEEMLMIASGRAEEAEVAIQFVEGDMLDLSDVGTYEAITCFSDSICYMENEMDVQQVFDGVYRILEEDGVFIFDVHSIYQIDEVFPSYSYHYQTEEFAFLWDSYEGEEAHSIEHFLTFFVEDENGHFMREDELHRERTYPIETYLLLLENAGFSHVEVCADFIDSEPNEKSRRWFFVCHK</sequence>
<dbReference type="Gene3D" id="2.20.25.110">
    <property type="entry name" value="S-adenosyl-L-methionine-dependent methyltransferases"/>
    <property type="match status" value="1"/>
</dbReference>
<evidence type="ECO:0000256" key="2">
    <source>
        <dbReference type="ARBA" id="ARBA00022679"/>
    </source>
</evidence>
<evidence type="ECO:0000313" key="4">
    <source>
        <dbReference type="EMBL" id="KAF1302849.1"/>
    </source>
</evidence>
<feature type="domain" description="Methyltransferase" evidence="3">
    <location>
        <begin position="36"/>
        <end position="131"/>
    </location>
</feature>
<dbReference type="Gene3D" id="3.40.50.150">
    <property type="entry name" value="Vaccinia Virus protein VP39"/>
    <property type="match status" value="1"/>
</dbReference>
<dbReference type="SUPFAM" id="SSF53335">
    <property type="entry name" value="S-adenosyl-L-methionine-dependent methyltransferases"/>
    <property type="match status" value="1"/>
</dbReference>
<protein>
    <submittedName>
        <fullName evidence="4">SAM-dependent methyltransferase</fullName>
    </submittedName>
</protein>
<comment type="caution">
    <text evidence="4">The sequence shown here is derived from an EMBL/GenBank/DDBJ whole genome shotgun (WGS) entry which is preliminary data.</text>
</comment>
<keyword evidence="2" id="KW-0808">Transferase</keyword>
<evidence type="ECO:0000256" key="1">
    <source>
        <dbReference type="ARBA" id="ARBA00022603"/>
    </source>
</evidence>